<dbReference type="HOGENOM" id="CLU_2400040_0_0_1"/>
<dbReference type="Proteomes" id="UP000054477">
    <property type="component" value="Unassembled WGS sequence"/>
</dbReference>
<evidence type="ECO:0000313" key="1">
    <source>
        <dbReference type="EMBL" id="KIK00874.1"/>
    </source>
</evidence>
<reference evidence="2" key="2">
    <citation type="submission" date="2015-01" db="EMBL/GenBank/DDBJ databases">
        <title>Evolutionary Origins and Diversification of the Mycorrhizal Mutualists.</title>
        <authorList>
            <consortium name="DOE Joint Genome Institute"/>
            <consortium name="Mycorrhizal Genomics Consortium"/>
            <person name="Kohler A."/>
            <person name="Kuo A."/>
            <person name="Nagy L.G."/>
            <person name="Floudas D."/>
            <person name="Copeland A."/>
            <person name="Barry K.W."/>
            <person name="Cichocki N."/>
            <person name="Veneault-Fourrey C."/>
            <person name="LaButti K."/>
            <person name="Lindquist E.A."/>
            <person name="Lipzen A."/>
            <person name="Lundell T."/>
            <person name="Morin E."/>
            <person name="Murat C."/>
            <person name="Riley R."/>
            <person name="Ohm R."/>
            <person name="Sun H."/>
            <person name="Tunlid A."/>
            <person name="Henrissat B."/>
            <person name="Grigoriev I.V."/>
            <person name="Hibbett D.S."/>
            <person name="Martin F."/>
        </authorList>
    </citation>
    <scope>NUCLEOTIDE SEQUENCE [LARGE SCALE GENOMIC DNA]</scope>
    <source>
        <strain evidence="2">LaAM-08-1</strain>
    </source>
</reference>
<sequence>MPRPSLSLNFELKGWAPKGFEQFKRGNLNVPSHDDSAQKPFVHHVDGPGVCFHSLWAGSLTAERRSFAAGRKGLMKTWHETSQSTIAKVKSQS</sequence>
<accession>A0A0C9XH19</accession>
<keyword evidence="2" id="KW-1185">Reference proteome</keyword>
<dbReference type="EMBL" id="KN838617">
    <property type="protein sequence ID" value="KIK00874.1"/>
    <property type="molecule type" value="Genomic_DNA"/>
</dbReference>
<protein>
    <submittedName>
        <fullName evidence="1">Uncharacterized protein</fullName>
    </submittedName>
</protein>
<name>A0A0C9XH19_9AGAR</name>
<reference evidence="1 2" key="1">
    <citation type="submission" date="2014-04" db="EMBL/GenBank/DDBJ databases">
        <authorList>
            <consortium name="DOE Joint Genome Institute"/>
            <person name="Kuo A."/>
            <person name="Kohler A."/>
            <person name="Nagy L.G."/>
            <person name="Floudas D."/>
            <person name="Copeland A."/>
            <person name="Barry K.W."/>
            <person name="Cichocki N."/>
            <person name="Veneault-Fourrey C."/>
            <person name="LaButti K."/>
            <person name="Lindquist E.A."/>
            <person name="Lipzen A."/>
            <person name="Lundell T."/>
            <person name="Morin E."/>
            <person name="Murat C."/>
            <person name="Sun H."/>
            <person name="Tunlid A."/>
            <person name="Henrissat B."/>
            <person name="Grigoriev I.V."/>
            <person name="Hibbett D.S."/>
            <person name="Martin F."/>
            <person name="Nordberg H.P."/>
            <person name="Cantor M.N."/>
            <person name="Hua S.X."/>
        </authorList>
    </citation>
    <scope>NUCLEOTIDE SEQUENCE [LARGE SCALE GENOMIC DNA]</scope>
    <source>
        <strain evidence="1 2">LaAM-08-1</strain>
    </source>
</reference>
<organism evidence="1 2">
    <name type="scientific">Laccaria amethystina LaAM-08-1</name>
    <dbReference type="NCBI Taxonomy" id="1095629"/>
    <lineage>
        <taxon>Eukaryota</taxon>
        <taxon>Fungi</taxon>
        <taxon>Dikarya</taxon>
        <taxon>Basidiomycota</taxon>
        <taxon>Agaricomycotina</taxon>
        <taxon>Agaricomycetes</taxon>
        <taxon>Agaricomycetidae</taxon>
        <taxon>Agaricales</taxon>
        <taxon>Agaricineae</taxon>
        <taxon>Hydnangiaceae</taxon>
        <taxon>Laccaria</taxon>
    </lineage>
</organism>
<dbReference type="AlphaFoldDB" id="A0A0C9XH19"/>
<gene>
    <name evidence="1" type="ORF">K443DRAFT_593796</name>
</gene>
<evidence type="ECO:0000313" key="2">
    <source>
        <dbReference type="Proteomes" id="UP000054477"/>
    </source>
</evidence>
<proteinExistence type="predicted"/>